<organism evidence="2 3">
    <name type="scientific">Reticulomyxa filosa</name>
    <dbReference type="NCBI Taxonomy" id="46433"/>
    <lineage>
        <taxon>Eukaryota</taxon>
        <taxon>Sar</taxon>
        <taxon>Rhizaria</taxon>
        <taxon>Retaria</taxon>
        <taxon>Foraminifera</taxon>
        <taxon>Monothalamids</taxon>
        <taxon>Reticulomyxidae</taxon>
        <taxon>Reticulomyxa</taxon>
    </lineage>
</organism>
<evidence type="ECO:0000313" key="2">
    <source>
        <dbReference type="EMBL" id="ETO17087.1"/>
    </source>
</evidence>
<accession>X6MUG1</accession>
<dbReference type="AlphaFoldDB" id="X6MUG1"/>
<name>X6MUG1_RETFI</name>
<keyword evidence="3" id="KW-1185">Reference proteome</keyword>
<protein>
    <submittedName>
        <fullName evidence="2">Uncharacterized protein</fullName>
    </submittedName>
</protein>
<sequence>MLDRLKLHAQLRVVDVPYCFIRVSYQTMSEECLQMHRLGERERHAFSNGQIEKFNKENKELQQEIAGEIKKMKEDYEEQTDIHLGFEHTAKFAAVETSINTFRDGNCANLVTLPFINLSN</sequence>
<feature type="coiled-coil region" evidence="1">
    <location>
        <begin position="44"/>
        <end position="78"/>
    </location>
</feature>
<evidence type="ECO:0000256" key="1">
    <source>
        <dbReference type="SAM" id="Coils"/>
    </source>
</evidence>
<keyword evidence="1" id="KW-0175">Coiled coil</keyword>
<dbReference type="EMBL" id="ASPP01017285">
    <property type="protein sequence ID" value="ETO17087.1"/>
    <property type="molecule type" value="Genomic_DNA"/>
</dbReference>
<proteinExistence type="predicted"/>
<gene>
    <name evidence="2" type="ORF">RFI_20245</name>
</gene>
<dbReference type="Proteomes" id="UP000023152">
    <property type="component" value="Unassembled WGS sequence"/>
</dbReference>
<evidence type="ECO:0000313" key="3">
    <source>
        <dbReference type="Proteomes" id="UP000023152"/>
    </source>
</evidence>
<comment type="caution">
    <text evidence="2">The sequence shown here is derived from an EMBL/GenBank/DDBJ whole genome shotgun (WGS) entry which is preliminary data.</text>
</comment>
<reference evidence="2 3" key="1">
    <citation type="journal article" date="2013" name="Curr. Biol.">
        <title>The Genome of the Foraminiferan Reticulomyxa filosa.</title>
        <authorList>
            <person name="Glockner G."/>
            <person name="Hulsmann N."/>
            <person name="Schleicher M."/>
            <person name="Noegel A.A."/>
            <person name="Eichinger L."/>
            <person name="Gallinger C."/>
            <person name="Pawlowski J."/>
            <person name="Sierra R."/>
            <person name="Euteneuer U."/>
            <person name="Pillet L."/>
            <person name="Moustafa A."/>
            <person name="Platzer M."/>
            <person name="Groth M."/>
            <person name="Szafranski K."/>
            <person name="Schliwa M."/>
        </authorList>
    </citation>
    <scope>NUCLEOTIDE SEQUENCE [LARGE SCALE GENOMIC DNA]</scope>
</reference>